<accession>A0AAE1DWS3</accession>
<proteinExistence type="predicted"/>
<dbReference type="AlphaFoldDB" id="A0AAE1DWS3"/>
<feature type="region of interest" description="Disordered" evidence="1">
    <location>
        <begin position="61"/>
        <end position="97"/>
    </location>
</feature>
<organism evidence="2 3">
    <name type="scientific">Elysia crispata</name>
    <name type="common">lettuce slug</name>
    <dbReference type="NCBI Taxonomy" id="231223"/>
    <lineage>
        <taxon>Eukaryota</taxon>
        <taxon>Metazoa</taxon>
        <taxon>Spiralia</taxon>
        <taxon>Lophotrochozoa</taxon>
        <taxon>Mollusca</taxon>
        <taxon>Gastropoda</taxon>
        <taxon>Heterobranchia</taxon>
        <taxon>Euthyneura</taxon>
        <taxon>Panpulmonata</taxon>
        <taxon>Sacoglossa</taxon>
        <taxon>Placobranchoidea</taxon>
        <taxon>Plakobranchidae</taxon>
        <taxon>Elysia</taxon>
    </lineage>
</organism>
<sequence length="97" mass="11293">MKKVVQERTDVLRAEGDQVIETKKQPEVLELTFPIPRYLLYRHSERQVERARQEIHQADAEHIGVHGSPQRGARANRHAQQRIADHAHRNCDSPDNQ</sequence>
<evidence type="ECO:0000256" key="1">
    <source>
        <dbReference type="SAM" id="MobiDB-lite"/>
    </source>
</evidence>
<evidence type="ECO:0000313" key="2">
    <source>
        <dbReference type="EMBL" id="KAK3784393.1"/>
    </source>
</evidence>
<protein>
    <submittedName>
        <fullName evidence="2">Uncharacterized protein</fullName>
    </submittedName>
</protein>
<reference evidence="2" key="1">
    <citation type="journal article" date="2023" name="G3 (Bethesda)">
        <title>A reference genome for the long-term kleptoplast-retaining sea slug Elysia crispata morphotype clarki.</title>
        <authorList>
            <person name="Eastman K.E."/>
            <person name="Pendleton A.L."/>
            <person name="Shaikh M.A."/>
            <person name="Suttiyut T."/>
            <person name="Ogas R."/>
            <person name="Tomko P."/>
            <person name="Gavelis G."/>
            <person name="Widhalm J.R."/>
            <person name="Wisecaver J.H."/>
        </authorList>
    </citation>
    <scope>NUCLEOTIDE SEQUENCE</scope>
    <source>
        <strain evidence="2">ECLA1</strain>
    </source>
</reference>
<comment type="caution">
    <text evidence="2">The sequence shown here is derived from an EMBL/GenBank/DDBJ whole genome shotgun (WGS) entry which is preliminary data.</text>
</comment>
<dbReference type="Proteomes" id="UP001283361">
    <property type="component" value="Unassembled WGS sequence"/>
</dbReference>
<evidence type="ECO:0000313" key="3">
    <source>
        <dbReference type="Proteomes" id="UP001283361"/>
    </source>
</evidence>
<name>A0AAE1DWS3_9GAST</name>
<feature type="compositionally biased region" description="Basic and acidic residues" evidence="1">
    <location>
        <begin position="83"/>
        <end position="97"/>
    </location>
</feature>
<keyword evidence="3" id="KW-1185">Reference proteome</keyword>
<gene>
    <name evidence="2" type="ORF">RRG08_066914</name>
</gene>
<dbReference type="EMBL" id="JAWDGP010002264">
    <property type="protein sequence ID" value="KAK3784393.1"/>
    <property type="molecule type" value="Genomic_DNA"/>
</dbReference>